<dbReference type="GeneID" id="18473997"/>
<dbReference type="Proteomes" id="UP000005242">
    <property type="component" value="Unassembled WGS sequence"/>
</dbReference>
<reference evidence="1 2" key="1">
    <citation type="journal article" date="2012" name="Fungal Genet. Biol.">
        <title>The genome of the xerotolerant mold Wallemia sebi reveals adaptations to osmotic stress and suggests cryptic sexual reproduction.</title>
        <authorList>
            <person name="Padamsee M."/>
            <person name="Kumar T.K.A."/>
            <person name="Riley R."/>
            <person name="Binder M."/>
            <person name="Boyd A."/>
            <person name="Calvo A.M."/>
            <person name="Furukawa K."/>
            <person name="Hesse C."/>
            <person name="Hohmann S."/>
            <person name="James T.Y."/>
            <person name="LaButti K."/>
            <person name="Lapidus A."/>
            <person name="Lindquist E."/>
            <person name="Lucas S."/>
            <person name="Miller K."/>
            <person name="Shantappa S."/>
            <person name="Grigoriev I.V."/>
            <person name="Hibbett D.S."/>
            <person name="McLaughlin D.J."/>
            <person name="Spatafora J.W."/>
            <person name="Aime M.C."/>
        </authorList>
    </citation>
    <scope>NUCLEOTIDE SEQUENCE [LARGE SCALE GENOMIC DNA]</scope>
    <source>
        <strain evidence="2">ATCC MYA-4683 / CBS 633.66</strain>
    </source>
</reference>
<sequence>MKKSMLLIMEYKPRYTLRNYLDRCKWPQLHVSLGLILLSLNVYVIDGCHEVISSMMKAYLDYMNKAS</sequence>
<protein>
    <submittedName>
        <fullName evidence="1">Uncharacterized protein</fullName>
    </submittedName>
</protein>
<dbReference type="InParanoid" id="I4YBG0"/>
<dbReference type="AlphaFoldDB" id="I4YBG0"/>
<dbReference type="KEGG" id="wse:WALSEDRAFT_60511"/>
<dbReference type="EMBL" id="JH668233">
    <property type="protein sequence ID" value="EIM21302.1"/>
    <property type="molecule type" value="Genomic_DNA"/>
</dbReference>
<evidence type="ECO:0000313" key="2">
    <source>
        <dbReference type="Proteomes" id="UP000005242"/>
    </source>
</evidence>
<evidence type="ECO:0000313" key="1">
    <source>
        <dbReference type="EMBL" id="EIM21302.1"/>
    </source>
</evidence>
<proteinExistence type="predicted"/>
<organism evidence="1 2">
    <name type="scientific">Wallemia mellicola (strain ATCC MYA-4683 / CBS 633.66)</name>
    <name type="common">Wallemia sebi (CBS 633.66)</name>
    <dbReference type="NCBI Taxonomy" id="671144"/>
    <lineage>
        <taxon>Eukaryota</taxon>
        <taxon>Fungi</taxon>
        <taxon>Dikarya</taxon>
        <taxon>Basidiomycota</taxon>
        <taxon>Wallemiomycotina</taxon>
        <taxon>Wallemiomycetes</taxon>
        <taxon>Wallemiales</taxon>
        <taxon>Wallemiaceae</taxon>
        <taxon>Wallemia</taxon>
    </lineage>
</organism>
<accession>I4YBG0</accession>
<gene>
    <name evidence="1" type="ORF">WALSEDRAFT_60511</name>
</gene>
<dbReference type="HOGENOM" id="CLU_2814379_0_0_1"/>
<name>I4YBG0_WALMC</name>
<keyword evidence="2" id="KW-1185">Reference proteome</keyword>
<dbReference type="RefSeq" id="XP_006958654.1">
    <property type="nucleotide sequence ID" value="XM_006958592.1"/>
</dbReference>